<proteinExistence type="predicted"/>
<organism evidence="1 2">
    <name type="scientific">Panagrolaimus sp. ES5</name>
    <dbReference type="NCBI Taxonomy" id="591445"/>
    <lineage>
        <taxon>Eukaryota</taxon>
        <taxon>Metazoa</taxon>
        <taxon>Ecdysozoa</taxon>
        <taxon>Nematoda</taxon>
        <taxon>Chromadorea</taxon>
        <taxon>Rhabditida</taxon>
        <taxon>Tylenchina</taxon>
        <taxon>Panagrolaimomorpha</taxon>
        <taxon>Panagrolaimoidea</taxon>
        <taxon>Panagrolaimidae</taxon>
        <taxon>Panagrolaimus</taxon>
    </lineage>
</organism>
<evidence type="ECO:0000313" key="2">
    <source>
        <dbReference type="WBParaSite" id="ES5_v2.g18306.t1"/>
    </source>
</evidence>
<dbReference type="Proteomes" id="UP000887579">
    <property type="component" value="Unplaced"/>
</dbReference>
<sequence length="155" mass="17335">MSDLKFDPLSSKYQCCCGCHVKTGTVIICSLSIVGSLLLAVVSYPHLFVGICFGTIFALISASPIIGIKQLKPWLFIPFFCLLGLTIAFNAASVVFMAWTSDKFYEYGYTTDQILMITASGAFKTALNVWFFIILQRCYDYVSEMKAQKEFELPK</sequence>
<dbReference type="WBParaSite" id="ES5_v2.g18306.t1">
    <property type="protein sequence ID" value="ES5_v2.g18306.t1"/>
    <property type="gene ID" value="ES5_v2.g18306"/>
</dbReference>
<evidence type="ECO:0000313" key="1">
    <source>
        <dbReference type="Proteomes" id="UP000887579"/>
    </source>
</evidence>
<reference evidence="2" key="1">
    <citation type="submission" date="2022-11" db="UniProtKB">
        <authorList>
            <consortium name="WormBaseParasite"/>
        </authorList>
    </citation>
    <scope>IDENTIFICATION</scope>
</reference>
<name>A0AC34FLU2_9BILA</name>
<protein>
    <submittedName>
        <fullName evidence="2">Uncharacterized protein</fullName>
    </submittedName>
</protein>
<accession>A0AC34FLU2</accession>